<dbReference type="PANTHER" id="PTHR12542:SF7">
    <property type="entry name" value="EXOCYST SUBUNIT EXO70 FAMILY PROTEIN"/>
    <property type="match status" value="1"/>
</dbReference>
<keyword evidence="3" id="KW-1185">Reference proteome</keyword>
<dbReference type="GO" id="GO:0006887">
    <property type="term" value="P:exocytosis"/>
    <property type="evidence" value="ECO:0007669"/>
    <property type="project" value="InterPro"/>
</dbReference>
<name>A0AAD6K4M5_9ROSI</name>
<reference evidence="2 3" key="1">
    <citation type="journal article" date="2023" name="Int. J. Mol. Sci.">
        <title>De Novo Assembly and Annotation of 11 Diverse Shrub Willow (Salix) Genomes Reveals Novel Gene Organization in Sex-Linked Regions.</title>
        <authorList>
            <person name="Hyden B."/>
            <person name="Feng K."/>
            <person name="Yates T.B."/>
            <person name="Jawdy S."/>
            <person name="Cereghino C."/>
            <person name="Smart L.B."/>
            <person name="Muchero W."/>
        </authorList>
    </citation>
    <scope>NUCLEOTIDE SEQUENCE [LARGE SCALE GENOMIC DNA]</scope>
    <source>
        <tissue evidence="2">Shoot tip</tissue>
    </source>
</reference>
<accession>A0AAD6K4M5</accession>
<organism evidence="2 3">
    <name type="scientific">Salix udensis</name>
    <dbReference type="NCBI Taxonomy" id="889485"/>
    <lineage>
        <taxon>Eukaryota</taxon>
        <taxon>Viridiplantae</taxon>
        <taxon>Streptophyta</taxon>
        <taxon>Embryophyta</taxon>
        <taxon>Tracheophyta</taxon>
        <taxon>Spermatophyta</taxon>
        <taxon>Magnoliopsida</taxon>
        <taxon>eudicotyledons</taxon>
        <taxon>Gunneridae</taxon>
        <taxon>Pentapetalae</taxon>
        <taxon>rosids</taxon>
        <taxon>fabids</taxon>
        <taxon>Malpighiales</taxon>
        <taxon>Salicaceae</taxon>
        <taxon>Saliceae</taxon>
        <taxon>Salix</taxon>
    </lineage>
</organism>
<dbReference type="SUPFAM" id="SSF74788">
    <property type="entry name" value="Cullin repeat-like"/>
    <property type="match status" value="1"/>
</dbReference>
<dbReference type="InterPro" id="IPR016159">
    <property type="entry name" value="Cullin_repeat-like_dom_sf"/>
</dbReference>
<comment type="caution">
    <text evidence="2">The sequence shown here is derived from an EMBL/GenBank/DDBJ whole genome shotgun (WGS) entry which is preliminary data.</text>
</comment>
<dbReference type="Gene3D" id="1.20.1280.170">
    <property type="entry name" value="Exocyst complex component Exo70"/>
    <property type="match status" value="1"/>
</dbReference>
<gene>
    <name evidence="2" type="ORF">OIU84_004575</name>
</gene>
<dbReference type="AlphaFoldDB" id="A0AAD6K4M5"/>
<evidence type="ECO:0000313" key="2">
    <source>
        <dbReference type="EMBL" id="KAJ6415804.1"/>
    </source>
</evidence>
<dbReference type="InterPro" id="IPR004140">
    <property type="entry name" value="Exo70"/>
</dbReference>
<feature type="region of interest" description="Disordered" evidence="1">
    <location>
        <begin position="99"/>
        <end position="128"/>
    </location>
</feature>
<dbReference type="Proteomes" id="UP001162972">
    <property type="component" value="Chromosome 3"/>
</dbReference>
<evidence type="ECO:0000313" key="3">
    <source>
        <dbReference type="Proteomes" id="UP001162972"/>
    </source>
</evidence>
<dbReference type="PANTHER" id="PTHR12542">
    <property type="entry name" value="EXOCYST COMPLEX PROTEIN EXO70"/>
    <property type="match status" value="1"/>
</dbReference>
<protein>
    <submittedName>
        <fullName evidence="2">Uncharacterized protein</fullName>
    </submittedName>
</protein>
<dbReference type="EMBL" id="JAPFFJ010000012">
    <property type="protein sequence ID" value="KAJ6415804.1"/>
    <property type="molecule type" value="Genomic_DNA"/>
</dbReference>
<proteinExistence type="predicted"/>
<sequence length="184" mass="20855">MEIVKKWIYTYKLLMKSKSLCHQLQYHLTIMIKIVMITESTLLYRSPWLDLKMSSAISLLTTQALLKWTLIIISDRASSYSSSSWNLFTSSARSSAEFDQEEFGGGDHDDGLDPIQRADSTNSSSSYRSTSSIREIDLIPREAVADLQSIAKRMISAGCLRECIQVYGSVRKSAMDASFRETWD</sequence>
<evidence type="ECO:0000256" key="1">
    <source>
        <dbReference type="SAM" id="MobiDB-lite"/>
    </source>
</evidence>
<dbReference type="GO" id="GO:0000145">
    <property type="term" value="C:exocyst"/>
    <property type="evidence" value="ECO:0007669"/>
    <property type="project" value="InterPro"/>
</dbReference>